<feature type="region of interest" description="Disordered" evidence="1">
    <location>
        <begin position="138"/>
        <end position="177"/>
    </location>
</feature>
<keyword evidence="3" id="KW-1185">Reference proteome</keyword>
<dbReference type="InParanoid" id="A0A1J7J1Y9"/>
<gene>
    <name evidence="2" type="ORF">CONLIGDRAFT_694138</name>
</gene>
<feature type="region of interest" description="Disordered" evidence="1">
    <location>
        <begin position="260"/>
        <end position="311"/>
    </location>
</feature>
<feature type="compositionally biased region" description="Polar residues" evidence="1">
    <location>
        <begin position="266"/>
        <end position="276"/>
    </location>
</feature>
<protein>
    <submittedName>
        <fullName evidence="2">Uncharacterized protein</fullName>
    </submittedName>
</protein>
<name>A0A1J7J1Y9_9PEZI</name>
<evidence type="ECO:0000313" key="3">
    <source>
        <dbReference type="Proteomes" id="UP000182658"/>
    </source>
</evidence>
<dbReference type="EMBL" id="KV875108">
    <property type="protein sequence ID" value="OIW23172.1"/>
    <property type="molecule type" value="Genomic_DNA"/>
</dbReference>
<evidence type="ECO:0000256" key="1">
    <source>
        <dbReference type="SAM" id="MobiDB-lite"/>
    </source>
</evidence>
<feature type="compositionally biased region" description="Polar residues" evidence="1">
    <location>
        <begin position="298"/>
        <end position="311"/>
    </location>
</feature>
<organism evidence="2 3">
    <name type="scientific">Coniochaeta ligniaria NRRL 30616</name>
    <dbReference type="NCBI Taxonomy" id="1408157"/>
    <lineage>
        <taxon>Eukaryota</taxon>
        <taxon>Fungi</taxon>
        <taxon>Dikarya</taxon>
        <taxon>Ascomycota</taxon>
        <taxon>Pezizomycotina</taxon>
        <taxon>Sordariomycetes</taxon>
        <taxon>Sordariomycetidae</taxon>
        <taxon>Coniochaetales</taxon>
        <taxon>Coniochaetaceae</taxon>
        <taxon>Coniochaeta</taxon>
    </lineage>
</organism>
<sequence>MLPLSESGGCRAAASSHAAVEYQASLRIHLQLPVAGRFSADNNDRHLTLKAAVESIKGFRETEQTHRSACGLGVRKQARQASGSAISYNVFVTAGQTALDSQNPACSNCQSSSKPGLKTTQAKANNKVYVEVISDGISYPRTDKDGGGRRESPRSESTQREPRGHTGTRIARSNLSSPTYWNCSQHTANGGVSALGEPIVDLGASADGRWVLATLVFSTFRIPSPISRQLPTTNHQVVEFRPDFKFELLPLHWPLLRPHSKMEDPVNNQRLDTKQPQGVGHTSHPIQATLQVHEAPDTASSSGDSNNTNPF</sequence>
<proteinExistence type="predicted"/>
<feature type="compositionally biased region" description="Basic and acidic residues" evidence="1">
    <location>
        <begin position="141"/>
        <end position="164"/>
    </location>
</feature>
<evidence type="ECO:0000313" key="2">
    <source>
        <dbReference type="EMBL" id="OIW23172.1"/>
    </source>
</evidence>
<accession>A0A1J7J1Y9</accession>
<dbReference type="Proteomes" id="UP000182658">
    <property type="component" value="Unassembled WGS sequence"/>
</dbReference>
<reference evidence="2 3" key="1">
    <citation type="submission" date="2016-10" db="EMBL/GenBank/DDBJ databases">
        <title>Draft genome sequence of Coniochaeta ligniaria NRRL30616, a lignocellulolytic fungus for bioabatement of inhibitors in plant biomass hydrolysates.</title>
        <authorList>
            <consortium name="DOE Joint Genome Institute"/>
            <person name="Jimenez D.J."/>
            <person name="Hector R.E."/>
            <person name="Riley R."/>
            <person name="Sun H."/>
            <person name="Grigoriev I.V."/>
            <person name="Van Elsas J.D."/>
            <person name="Nichols N.N."/>
        </authorList>
    </citation>
    <scope>NUCLEOTIDE SEQUENCE [LARGE SCALE GENOMIC DNA]</scope>
    <source>
        <strain evidence="2 3">NRRL 30616</strain>
    </source>
</reference>
<dbReference type="AlphaFoldDB" id="A0A1J7J1Y9"/>